<gene>
    <name evidence="2" type="ORF">LCGC14_1699490</name>
</gene>
<evidence type="ECO:0000256" key="1">
    <source>
        <dbReference type="SAM" id="Phobius"/>
    </source>
</evidence>
<accession>A0A0F9I616</accession>
<dbReference type="AlphaFoldDB" id="A0A0F9I616"/>
<evidence type="ECO:0000313" key="2">
    <source>
        <dbReference type="EMBL" id="KKM15089.1"/>
    </source>
</evidence>
<reference evidence="2" key="1">
    <citation type="journal article" date="2015" name="Nature">
        <title>Complex archaea that bridge the gap between prokaryotes and eukaryotes.</title>
        <authorList>
            <person name="Spang A."/>
            <person name="Saw J.H."/>
            <person name="Jorgensen S.L."/>
            <person name="Zaremba-Niedzwiedzka K."/>
            <person name="Martijn J."/>
            <person name="Lind A.E."/>
            <person name="van Eijk R."/>
            <person name="Schleper C."/>
            <person name="Guy L."/>
            <person name="Ettema T.J."/>
        </authorList>
    </citation>
    <scope>NUCLEOTIDE SEQUENCE</scope>
</reference>
<protein>
    <submittedName>
        <fullName evidence="2">Uncharacterized protein</fullName>
    </submittedName>
</protein>
<sequence>MIDLFFEPMLIVIIGIAGILLIAALMCLVVVVVLAIYTGIEFLLFKLGLVRESGWRVRARELKEIKASIP</sequence>
<name>A0A0F9I616_9ZZZZ</name>
<comment type="caution">
    <text evidence="2">The sequence shown here is derived from an EMBL/GenBank/DDBJ whole genome shotgun (WGS) entry which is preliminary data.</text>
</comment>
<organism evidence="2">
    <name type="scientific">marine sediment metagenome</name>
    <dbReference type="NCBI Taxonomy" id="412755"/>
    <lineage>
        <taxon>unclassified sequences</taxon>
        <taxon>metagenomes</taxon>
        <taxon>ecological metagenomes</taxon>
    </lineage>
</organism>
<keyword evidence="1" id="KW-1133">Transmembrane helix</keyword>
<proteinExistence type="predicted"/>
<keyword evidence="1" id="KW-0472">Membrane</keyword>
<dbReference type="EMBL" id="LAZR01014991">
    <property type="protein sequence ID" value="KKM15089.1"/>
    <property type="molecule type" value="Genomic_DNA"/>
</dbReference>
<feature type="transmembrane region" description="Helical" evidence="1">
    <location>
        <begin position="12"/>
        <end position="37"/>
    </location>
</feature>
<keyword evidence="1" id="KW-0812">Transmembrane</keyword>